<reference evidence="2 3" key="1">
    <citation type="submission" date="2013-08" db="EMBL/GenBank/DDBJ databases">
        <authorList>
            <person name="Weinstock G."/>
            <person name="Sodergren E."/>
            <person name="Wylie T."/>
            <person name="Fulton L."/>
            <person name="Fulton R."/>
            <person name="Fronick C."/>
            <person name="O'Laughlin M."/>
            <person name="Godfrey J."/>
            <person name="Miner T."/>
            <person name="Herter B."/>
            <person name="Appelbaum E."/>
            <person name="Cordes M."/>
            <person name="Lek S."/>
            <person name="Wollam A."/>
            <person name="Pepin K.H."/>
            <person name="Palsikar V.B."/>
            <person name="Mitreva M."/>
            <person name="Wilson R.K."/>
        </authorList>
    </citation>
    <scope>NUCLEOTIDE SEQUENCE [LARGE SCALE GENOMIC DNA]</scope>
    <source>
        <strain evidence="2 3">ATCC 700332</strain>
    </source>
</reference>
<evidence type="ECO:0000313" key="3">
    <source>
        <dbReference type="Proteomes" id="UP000016649"/>
    </source>
</evidence>
<sequence>MLVILAVRVPENKMSDCNLVQKAHNIRCKTLETAYYTGASHIGGSLSTVEILTVLYYKILNINPDVFKSDERDRFILSKGHGALALYAILADKKFYDQKELHSVKRFHHLLQGHPVKDIPGIEMSSGSLGQGISFAVGKALALKRKKNPARVVVLAGDGEMQEGQNWEALMLGAKLGLANLTVIIDVNKLQLDGTVEQVLSSNDNLAEKLRAFNWDTVEVDGHDINALEKVFSNMTVPDRPHAVVAHTVKGKGVSFMENEVSWHSGKLSKEQLLCAGKELNYTFNLPEEHI</sequence>
<dbReference type="Pfam" id="PF00456">
    <property type="entry name" value="Transketolase_N"/>
    <property type="match status" value="1"/>
</dbReference>
<organism evidence="2 3">
    <name type="scientific">Treponema lecithinolyticum ATCC 700332</name>
    <dbReference type="NCBI Taxonomy" id="1321815"/>
    <lineage>
        <taxon>Bacteria</taxon>
        <taxon>Pseudomonadati</taxon>
        <taxon>Spirochaetota</taxon>
        <taxon>Spirochaetia</taxon>
        <taxon>Spirochaetales</taxon>
        <taxon>Treponemataceae</taxon>
        <taxon>Treponema</taxon>
    </lineage>
</organism>
<dbReference type="InterPro" id="IPR029061">
    <property type="entry name" value="THDP-binding"/>
</dbReference>
<dbReference type="InterPro" id="IPR005474">
    <property type="entry name" value="Transketolase_N"/>
</dbReference>
<name>A0ABN0P1A3_TRELE</name>
<proteinExistence type="predicted"/>
<dbReference type="EMBL" id="AWVH01000005">
    <property type="protein sequence ID" value="ERJ94261.1"/>
    <property type="molecule type" value="Genomic_DNA"/>
</dbReference>
<dbReference type="Proteomes" id="UP000016649">
    <property type="component" value="Unassembled WGS sequence"/>
</dbReference>
<evidence type="ECO:0000313" key="2">
    <source>
        <dbReference type="EMBL" id="ERJ94261.1"/>
    </source>
</evidence>
<dbReference type="Gene3D" id="3.40.50.970">
    <property type="match status" value="1"/>
</dbReference>
<gene>
    <name evidence="2" type="ORF">HMPREF9193_00232</name>
</gene>
<accession>A0ABN0P1A3</accession>
<dbReference type="PANTHER" id="PTHR47514:SF2">
    <property type="entry name" value="TRANSKETOLASE"/>
    <property type="match status" value="1"/>
</dbReference>
<evidence type="ECO:0000259" key="1">
    <source>
        <dbReference type="Pfam" id="PF00456"/>
    </source>
</evidence>
<dbReference type="SUPFAM" id="SSF52518">
    <property type="entry name" value="Thiamin diphosphate-binding fold (THDP-binding)"/>
    <property type="match status" value="1"/>
</dbReference>
<keyword evidence="3" id="KW-1185">Reference proteome</keyword>
<comment type="caution">
    <text evidence="2">The sequence shown here is derived from an EMBL/GenBank/DDBJ whole genome shotgun (WGS) entry which is preliminary data.</text>
</comment>
<dbReference type="CDD" id="cd02012">
    <property type="entry name" value="TPP_TK"/>
    <property type="match status" value="1"/>
</dbReference>
<dbReference type="PANTHER" id="PTHR47514">
    <property type="entry name" value="TRANSKETOLASE N-TERMINAL SECTION-RELATED"/>
    <property type="match status" value="1"/>
</dbReference>
<protein>
    <submittedName>
        <fullName evidence="2">Transketolase, thiamine diphosphate binding domain protein</fullName>
    </submittedName>
</protein>
<feature type="domain" description="Transketolase N-terminal" evidence="1">
    <location>
        <begin position="23"/>
        <end position="287"/>
    </location>
</feature>